<evidence type="ECO:0000313" key="2">
    <source>
        <dbReference type="EMBL" id="EQB10448.1"/>
    </source>
</evidence>
<dbReference type="InterPro" id="IPR022062">
    <property type="entry name" value="DUF3618"/>
</dbReference>
<evidence type="ECO:0000313" key="3">
    <source>
        <dbReference type="Proteomes" id="UP000015525"/>
    </source>
</evidence>
<dbReference type="PATRIC" id="fig|1329909.3.peg.757"/>
<evidence type="ECO:0000256" key="1">
    <source>
        <dbReference type="SAM" id="MobiDB-lite"/>
    </source>
</evidence>
<gene>
    <name evidence="2" type="ORF">L288_03975</name>
</gene>
<accession>T0HEB0</accession>
<keyword evidence="3" id="KW-1185">Reference proteome</keyword>
<feature type="compositionally biased region" description="Basic and acidic residues" evidence="1">
    <location>
        <begin position="240"/>
        <end position="266"/>
    </location>
</feature>
<feature type="region of interest" description="Disordered" evidence="1">
    <location>
        <begin position="240"/>
        <end position="308"/>
    </location>
</feature>
<dbReference type="EMBL" id="ATHO01000032">
    <property type="protein sequence ID" value="EQB10448.1"/>
    <property type="molecule type" value="Genomic_DNA"/>
</dbReference>
<proteinExistence type="predicted"/>
<organism evidence="2 3">
    <name type="scientific">Sphingobium quisquiliarum P25</name>
    <dbReference type="NCBI Taxonomy" id="1329909"/>
    <lineage>
        <taxon>Bacteria</taxon>
        <taxon>Pseudomonadati</taxon>
        <taxon>Pseudomonadota</taxon>
        <taxon>Alphaproteobacteria</taxon>
        <taxon>Sphingomonadales</taxon>
        <taxon>Sphingomonadaceae</taxon>
        <taxon>Sphingobium</taxon>
    </lineage>
</organism>
<protein>
    <recommendedName>
        <fullName evidence="4">DUF3618 domain-containing protein</fullName>
    </recommendedName>
</protein>
<dbReference type="AlphaFoldDB" id="T0HEB0"/>
<evidence type="ECO:0008006" key="4">
    <source>
        <dbReference type="Google" id="ProtNLM"/>
    </source>
</evidence>
<dbReference type="Pfam" id="PF12277">
    <property type="entry name" value="DUF3618"/>
    <property type="match status" value="1"/>
</dbReference>
<sequence length="308" mass="33900">MTGTVERDPDAIERDIRRTQEDMSRTIDRIGDQLTPRNLFNALLDKADESNVDARMLLDGARRNPVALGLIAAGTLWLISDKDSRIPSMPSFRSGKGQANGHDDPHHRDYVDYMSSVEMRDGEDVLTYQRRRDAARANYLMVERRHDEDEGSFRQRLDDLTDKFREKRHALSERSGDAMHATSQKAAQTYSRAQDLYDSNPLVGGLIAAAIGAAVGSALPLSRTEQEKLGQLGEKARAMANEQKDNLTGTLREKKDELVNKADDRLQQGGQSQGSAPAGSGAQPQVTGSNVAEGQLFPPPEGTTPRMG</sequence>
<feature type="compositionally biased region" description="Low complexity" evidence="1">
    <location>
        <begin position="267"/>
        <end position="285"/>
    </location>
</feature>
<comment type="caution">
    <text evidence="2">The sequence shown here is derived from an EMBL/GenBank/DDBJ whole genome shotgun (WGS) entry which is preliminary data.</text>
</comment>
<dbReference type="RefSeq" id="WP_021237098.1">
    <property type="nucleotide sequence ID" value="NZ_ATHO01000032.1"/>
</dbReference>
<reference evidence="2 3" key="1">
    <citation type="journal article" date="2013" name="Genome Announc.">
        <title>Draft Genome Sequence of Sphingobium quisquiliarum Strain P25T, a Novel Hexachlorocyclohexane (HCH)-Degrading Bacterium Isolated from an HCH Dumpsite.</title>
        <authorList>
            <person name="Kumar Singh A."/>
            <person name="Sangwan N."/>
            <person name="Sharma A."/>
            <person name="Gupta V."/>
            <person name="Khurana J.P."/>
            <person name="Lal R."/>
        </authorList>
    </citation>
    <scope>NUCLEOTIDE SEQUENCE [LARGE SCALE GENOMIC DNA]</scope>
    <source>
        <strain evidence="2 3">P25</strain>
    </source>
</reference>
<name>T0HEB0_9SPHN</name>
<dbReference type="Proteomes" id="UP000015525">
    <property type="component" value="Unassembled WGS sequence"/>
</dbReference>